<comment type="caution">
    <text evidence="2">The sequence shown here is derived from an EMBL/GenBank/DDBJ whole genome shotgun (WGS) entry which is preliminary data.</text>
</comment>
<sequence>MLFLPVFLILIVEGVIFTVSMNRAPPCHDDEVMNKMGTPIACEKKCSYTPPADCGMPGAGSSYTAVNPCVCPNGMKRADNGKCVPEATDCDSLTVGVDNVGMCDAFSYLARDSIYNEMECGPGNGGYTVSNTCYGPNNCCCKYGYLRQSAGSDSRQCIKSADCWTWPGPR</sequence>
<feature type="chain" id="PRO_5047051143" evidence="1">
    <location>
        <begin position="19"/>
        <end position="170"/>
    </location>
</feature>
<name>A0ABQ7QX90_PLUXY</name>
<feature type="signal peptide" evidence="1">
    <location>
        <begin position="1"/>
        <end position="18"/>
    </location>
</feature>
<accession>A0ABQ7QX90</accession>
<keyword evidence="3" id="KW-1185">Reference proteome</keyword>
<evidence type="ECO:0000256" key="1">
    <source>
        <dbReference type="SAM" id="SignalP"/>
    </source>
</evidence>
<organism evidence="2 3">
    <name type="scientific">Plutella xylostella</name>
    <name type="common">Diamondback moth</name>
    <name type="synonym">Plutella maculipennis</name>
    <dbReference type="NCBI Taxonomy" id="51655"/>
    <lineage>
        <taxon>Eukaryota</taxon>
        <taxon>Metazoa</taxon>
        <taxon>Ecdysozoa</taxon>
        <taxon>Arthropoda</taxon>
        <taxon>Hexapoda</taxon>
        <taxon>Insecta</taxon>
        <taxon>Pterygota</taxon>
        <taxon>Neoptera</taxon>
        <taxon>Endopterygota</taxon>
        <taxon>Lepidoptera</taxon>
        <taxon>Glossata</taxon>
        <taxon>Ditrysia</taxon>
        <taxon>Yponomeutoidea</taxon>
        <taxon>Plutellidae</taxon>
        <taxon>Plutella</taxon>
    </lineage>
</organism>
<keyword evidence="1" id="KW-0732">Signal</keyword>
<dbReference type="InterPro" id="IPR036084">
    <property type="entry name" value="Ser_inhib-like_sf"/>
</dbReference>
<evidence type="ECO:0000313" key="3">
    <source>
        <dbReference type="Proteomes" id="UP000823941"/>
    </source>
</evidence>
<dbReference type="EMBL" id="JAHIBW010000006">
    <property type="protein sequence ID" value="KAG7309641.1"/>
    <property type="molecule type" value="Genomic_DNA"/>
</dbReference>
<reference evidence="2 3" key="1">
    <citation type="submission" date="2021-06" db="EMBL/GenBank/DDBJ databases">
        <title>A haploid diamondback moth (Plutella xylostella L.) genome assembly resolves 31 chromosomes and identifies a diamide resistance mutation.</title>
        <authorList>
            <person name="Ward C.M."/>
            <person name="Perry K.D."/>
            <person name="Baker G."/>
            <person name="Powis K."/>
            <person name="Heckel D.G."/>
            <person name="Baxter S.W."/>
        </authorList>
    </citation>
    <scope>NUCLEOTIDE SEQUENCE [LARGE SCALE GENOMIC DNA]</scope>
    <source>
        <strain evidence="2 3">LV</strain>
        <tissue evidence="2">Single pupa</tissue>
    </source>
</reference>
<gene>
    <name evidence="2" type="ORF">JYU34_004119</name>
</gene>
<dbReference type="Gene3D" id="2.10.25.10">
    <property type="entry name" value="Laminin"/>
    <property type="match status" value="1"/>
</dbReference>
<dbReference type="Proteomes" id="UP000823941">
    <property type="component" value="Chromosome 6"/>
</dbReference>
<protein>
    <submittedName>
        <fullName evidence="2">Uncharacterized protein</fullName>
    </submittedName>
</protein>
<proteinExistence type="predicted"/>
<dbReference type="SUPFAM" id="SSF57567">
    <property type="entry name" value="Serine protease inhibitors"/>
    <property type="match status" value="1"/>
</dbReference>
<evidence type="ECO:0000313" key="2">
    <source>
        <dbReference type="EMBL" id="KAG7309641.1"/>
    </source>
</evidence>